<dbReference type="Proteomes" id="UP000717585">
    <property type="component" value="Unassembled WGS sequence"/>
</dbReference>
<protein>
    <submittedName>
        <fullName evidence="1">Uncharacterized protein</fullName>
    </submittedName>
</protein>
<name>A0A8J6C0R5_9EUKA</name>
<organism evidence="1 2">
    <name type="scientific">Carpediemonas membranifera</name>
    <dbReference type="NCBI Taxonomy" id="201153"/>
    <lineage>
        <taxon>Eukaryota</taxon>
        <taxon>Metamonada</taxon>
        <taxon>Carpediemonas-like organisms</taxon>
        <taxon>Carpediemonas</taxon>
    </lineage>
</organism>
<evidence type="ECO:0000313" key="1">
    <source>
        <dbReference type="EMBL" id="KAG9396861.1"/>
    </source>
</evidence>
<comment type="caution">
    <text evidence="1">The sequence shown here is derived from an EMBL/GenBank/DDBJ whole genome shotgun (WGS) entry which is preliminary data.</text>
</comment>
<sequence length="266" mass="29706">MGGVGRALPARLAENRDIDGDKGAAGCAPCQAQQMVYAVSTNQHSTIHKGVPNNDNQQLPALKLDNFTVKMQSGILSNDRVFVRGSLTVRCDISTDIIPKGLVFSVRCPAQARIPHKCDKVVSYYTLETMADGNALIFTFPDKFYFNGFNVINERRVFDDQPADLNHALKAALVHDVLITYQQMFGNIKWGIGVGNTLNNLNLRQLADFLFEQLLKKDDFCLVNRYNLEIAMIVGAVKFNTTRLRVKASAPFFGGKRRTPRKLPLW</sequence>
<dbReference type="AlphaFoldDB" id="A0A8J6C0R5"/>
<dbReference type="EMBL" id="JAHDYR010000005">
    <property type="protein sequence ID" value="KAG9396861.1"/>
    <property type="molecule type" value="Genomic_DNA"/>
</dbReference>
<reference evidence="1" key="1">
    <citation type="submission" date="2021-05" db="EMBL/GenBank/DDBJ databases">
        <title>A free-living protist that lacks canonical eukaryotic 1 DNA replication and segregation systems.</title>
        <authorList>
            <person name="Salas-Leiva D.E."/>
            <person name="Tromer E.C."/>
            <person name="Curtis B.A."/>
            <person name="Jerlstrom-Hultqvist J."/>
            <person name="Kolisko M."/>
            <person name="Yi Z."/>
            <person name="Salas-Leiva J.S."/>
            <person name="Gallot-Lavallee L."/>
            <person name="Kops G.J.P.L."/>
            <person name="Archibald J.M."/>
            <person name="Simpson A.G.B."/>
            <person name="Roger A.J."/>
        </authorList>
    </citation>
    <scope>NUCLEOTIDE SEQUENCE</scope>
    <source>
        <strain evidence="1">BICM</strain>
    </source>
</reference>
<gene>
    <name evidence="1" type="ORF">J8273_1908</name>
</gene>
<accession>A0A8J6C0R5</accession>
<keyword evidence="2" id="KW-1185">Reference proteome</keyword>
<proteinExistence type="predicted"/>
<evidence type="ECO:0000313" key="2">
    <source>
        <dbReference type="Proteomes" id="UP000717585"/>
    </source>
</evidence>